<reference evidence="1" key="1">
    <citation type="journal article" date="2013" name="Nature">
        <title>Draft genome of the wheat A-genome progenitor Triticum urartu.</title>
        <authorList>
            <person name="Ling H.Q."/>
            <person name="Zhao S."/>
            <person name="Liu D."/>
            <person name="Wang J."/>
            <person name="Sun H."/>
            <person name="Zhang C."/>
            <person name="Fan H."/>
            <person name="Li D."/>
            <person name="Dong L."/>
            <person name="Tao Y."/>
            <person name="Gao C."/>
            <person name="Wu H."/>
            <person name="Li Y."/>
            <person name="Cui Y."/>
            <person name="Guo X."/>
            <person name="Zheng S."/>
            <person name="Wang B."/>
            <person name="Yu K."/>
            <person name="Liang Q."/>
            <person name="Yang W."/>
            <person name="Lou X."/>
            <person name="Chen J."/>
            <person name="Feng M."/>
            <person name="Jian J."/>
            <person name="Zhang X."/>
            <person name="Luo G."/>
            <person name="Jiang Y."/>
            <person name="Liu J."/>
            <person name="Wang Z."/>
            <person name="Sha Y."/>
            <person name="Zhang B."/>
            <person name="Wu H."/>
            <person name="Tang D."/>
            <person name="Shen Q."/>
            <person name="Xue P."/>
            <person name="Zou S."/>
            <person name="Wang X."/>
            <person name="Liu X."/>
            <person name="Wang F."/>
            <person name="Yang Y."/>
            <person name="An X."/>
            <person name="Dong Z."/>
            <person name="Zhang K."/>
            <person name="Zhang X."/>
            <person name="Luo M.C."/>
            <person name="Dvorak J."/>
            <person name="Tong Y."/>
            <person name="Wang J."/>
            <person name="Yang H."/>
            <person name="Li Z."/>
            <person name="Wang D."/>
            <person name="Zhang A."/>
            <person name="Wang J."/>
        </authorList>
    </citation>
    <scope>NUCLEOTIDE SEQUENCE</scope>
</reference>
<organism evidence="1">
    <name type="scientific">Triticum urartu</name>
    <name type="common">Red wild einkorn</name>
    <name type="synonym">Crithodium urartu</name>
    <dbReference type="NCBI Taxonomy" id="4572"/>
    <lineage>
        <taxon>Eukaryota</taxon>
        <taxon>Viridiplantae</taxon>
        <taxon>Streptophyta</taxon>
        <taxon>Embryophyta</taxon>
        <taxon>Tracheophyta</taxon>
        <taxon>Spermatophyta</taxon>
        <taxon>Magnoliopsida</taxon>
        <taxon>Liliopsida</taxon>
        <taxon>Poales</taxon>
        <taxon>Poaceae</taxon>
        <taxon>BOP clade</taxon>
        <taxon>Pooideae</taxon>
        <taxon>Triticodae</taxon>
        <taxon>Triticeae</taxon>
        <taxon>Triticinae</taxon>
        <taxon>Triticum</taxon>
    </lineage>
</organism>
<sequence>MAFRARVETGSIPLGPSGKTCFDNIIKSTKAATASTGEEKEKKKKKKAPTAIRFFDEYSCYVREELENKEDGSGSAASGRKIFNPTCVAVGPRFHGQDGLKRGEELKRMAARDFWEYSDQPFSALYAQVREVATAARGSYASASSFTFTDDEFTAMMFVDGCFLLQLIALQNNYVDGGMVPVDAAPTFESSYLNQVGASTLLADIFMVENQIPWAVLHALMSIRPVQVMLFVDAHIASTVDVRSARPEPPPGQPGDYGPIHLLDLLWKRHVGPAASLMTVDTYLTYKQLEVATLTSATELAEAGVDICPSSTTRFADISFGRRWQLFGRLSLPPFILDHTNVALLLNMLTFELFYWDNDHNRSNVAAYFGMLSALMIREEDVRQLRRKGIVVTTLSDKEVIKLFNKLGAHTNGRNAQASTYLTRANINDFFKRQRMWISIHRFIYNNLKFLIAIGSFLSVTLSILKAILALPAGSSSN</sequence>
<proteinExistence type="predicted"/>
<protein>
    <submittedName>
        <fullName evidence="1">Uncharacterized protein</fullName>
    </submittedName>
</protein>
<dbReference type="PANTHER" id="PTHR31549:SF146">
    <property type="entry name" value="OS01G0564600 PROTEIN"/>
    <property type="match status" value="1"/>
</dbReference>
<gene>
    <name evidence="1" type="ORF">TRIUR3_26357</name>
</gene>
<accession>M7Z368</accession>
<dbReference type="EMBL" id="KD143595">
    <property type="protein sequence ID" value="EMS57543.1"/>
    <property type="molecule type" value="Genomic_DNA"/>
</dbReference>
<evidence type="ECO:0000313" key="1">
    <source>
        <dbReference type="EMBL" id="EMS57543.1"/>
    </source>
</evidence>
<dbReference type="AlphaFoldDB" id="M7Z368"/>
<dbReference type="InterPro" id="IPR004158">
    <property type="entry name" value="DUF247_pln"/>
</dbReference>
<dbReference type="PANTHER" id="PTHR31549">
    <property type="entry name" value="PROTEIN, PUTATIVE (DUF247)-RELATED-RELATED"/>
    <property type="match status" value="1"/>
</dbReference>
<name>M7Z368_TRIUA</name>
<dbReference type="STRING" id="4572.M7Z368"/>
<dbReference type="Pfam" id="PF03140">
    <property type="entry name" value="DUF247"/>
    <property type="match status" value="1"/>
</dbReference>